<dbReference type="AlphaFoldDB" id="A0A3P6UTP3"/>
<sequence length="749" mass="85957">MSEELINVVNFDGFVSHVGDSGEPSEVIVYVTHVVSDDSKMPGRSEMGVMRKSRARRNHVNNNDINYGAEFTIRVGDCVERVAAKNISENERLIKVRIIDKGIDVEVERNALFPSSSQAKIVTNCVCPILVVGANEEQKQVAAQISGRECRCVNGNLVVIPSVGFCVKGQLLISYGNDGYAELKDISLETSEGEERFEDMTRRQSQLSRYARPFRYRYTSTRCCRNFPNDNDEQRYERRKGYGGAIDAYGNEAHTFTGRQWRRQWNNSQLHKNTLVIENSASSNPNSRNGYFPNAKFDCVHEEMNGTCAMVSRRNEYAPNAYPRTIRIRFDKIDSSSEGTFWVFEPNIFTTIERILHEGRQRYSSYPHFDQSIVKELRGVGCLVRASVDSGYRSLCRAEIIKFVKSTQRPVFRNYFISLSAFSVYLVDYGFHKWIKFNDVFDISMINKRDNVVYLPIALLRCRLAKHRGGIRLRRLERGGEYEITMMSRDSDGIFNVYIDQVGGHRRALVNTDYSIISDNSIRSSSWSCLFQDNLFTEFAEWFSCSSLQFVYDAFAKAFQRSMESIDEEARGNSLISTVMANSLTFSSNWPSGFSIPYPMFIPIMMPPMLNFDDIIDREGHDDQICTMFGRGDDASGCSSLIMSKNMRYRNRRSSDRSLSNRESRYRAIEQSSSEISYNSSFDEYDDLHARNVFFGHRNSNWCGRRRGKNGAYRGRRPGKYSRISYASDSDEEGSCYLLKKLLVPSCRF</sequence>
<dbReference type="Proteomes" id="UP000277928">
    <property type="component" value="Unassembled WGS sequence"/>
</dbReference>
<accession>A0A3P6UTP3</accession>
<protein>
    <recommendedName>
        <fullName evidence="3">Tudor domain-containing protein</fullName>
    </recommendedName>
</protein>
<evidence type="ECO:0008006" key="3">
    <source>
        <dbReference type="Google" id="ProtNLM"/>
    </source>
</evidence>
<dbReference type="OrthoDB" id="5804267at2759"/>
<reference evidence="1 2" key="1">
    <citation type="submission" date="2018-08" db="EMBL/GenBank/DDBJ databases">
        <authorList>
            <person name="Laetsch R D."/>
            <person name="Stevens L."/>
            <person name="Kumar S."/>
            <person name="Blaxter L. M."/>
        </authorList>
    </citation>
    <scope>NUCLEOTIDE SEQUENCE [LARGE SCALE GENOMIC DNA]</scope>
</reference>
<proteinExistence type="predicted"/>
<dbReference type="EMBL" id="UYRX01000477">
    <property type="protein sequence ID" value="VDK82768.1"/>
    <property type="molecule type" value="Genomic_DNA"/>
</dbReference>
<evidence type="ECO:0000313" key="2">
    <source>
        <dbReference type="Proteomes" id="UP000277928"/>
    </source>
</evidence>
<dbReference type="CDD" id="cd20379">
    <property type="entry name" value="Tudor_dTUD-like"/>
    <property type="match status" value="1"/>
</dbReference>
<evidence type="ECO:0000313" key="1">
    <source>
        <dbReference type="EMBL" id="VDK82768.1"/>
    </source>
</evidence>
<keyword evidence="2" id="KW-1185">Reference proteome</keyword>
<gene>
    <name evidence="1" type="ORF">NLS_LOCUS5901</name>
</gene>
<name>A0A3P6UTP3_LITSI</name>
<organism evidence="1 2">
    <name type="scientific">Litomosoides sigmodontis</name>
    <name type="common">Filarial nematode worm</name>
    <dbReference type="NCBI Taxonomy" id="42156"/>
    <lineage>
        <taxon>Eukaryota</taxon>
        <taxon>Metazoa</taxon>
        <taxon>Ecdysozoa</taxon>
        <taxon>Nematoda</taxon>
        <taxon>Chromadorea</taxon>
        <taxon>Rhabditida</taxon>
        <taxon>Spirurina</taxon>
        <taxon>Spiruromorpha</taxon>
        <taxon>Filarioidea</taxon>
        <taxon>Onchocercidae</taxon>
        <taxon>Litomosoides</taxon>
    </lineage>
</organism>
<dbReference type="OMA" id="WIKFNDV"/>